<dbReference type="EMBL" id="BK032602">
    <property type="protein sequence ID" value="DAF50846.1"/>
    <property type="molecule type" value="Genomic_DNA"/>
</dbReference>
<dbReference type="InterPro" id="IPR043721">
    <property type="entry name" value="DUF5662"/>
</dbReference>
<dbReference type="Pfam" id="PF18907">
    <property type="entry name" value="DUF5662"/>
    <property type="match status" value="1"/>
</dbReference>
<evidence type="ECO:0000313" key="1">
    <source>
        <dbReference type="EMBL" id="DAF50846.1"/>
    </source>
</evidence>
<protein>
    <submittedName>
        <fullName evidence="1">Uncharacterized protein</fullName>
    </submittedName>
</protein>
<name>A0A8S5SIR9_9CAUD</name>
<sequence length="180" mass="21286">MVSKTDLLQKTSEYMDYLAEHKKNVQKAWDELKNATMGVPLLQRPYIVDEMNWRVKCHDDSKFSEEEFVPYRQHFYPVDGEQVDQAAFDKAWKIHCGRNDHHWQYWVDEDGGFISSYSVDTKICAYLEMICDWQAMSYVLGGTAVTYYEANKSSIQIDPYWREFFEEVLALLGEYLTSKQ</sequence>
<proteinExistence type="predicted"/>
<accession>A0A8S5SIR9</accession>
<reference evidence="1" key="1">
    <citation type="journal article" date="2021" name="Proc. Natl. Acad. Sci. U.S.A.">
        <title>A Catalog of Tens of Thousands of Viruses from Human Metagenomes Reveals Hidden Associations with Chronic Diseases.</title>
        <authorList>
            <person name="Tisza M.J."/>
            <person name="Buck C.B."/>
        </authorList>
    </citation>
    <scope>NUCLEOTIDE SEQUENCE</scope>
    <source>
        <strain evidence="1">CtDhw1</strain>
    </source>
</reference>
<organism evidence="1">
    <name type="scientific">Siphoviridae sp. ctDhw1</name>
    <dbReference type="NCBI Taxonomy" id="2827813"/>
    <lineage>
        <taxon>Viruses</taxon>
        <taxon>Duplodnaviria</taxon>
        <taxon>Heunggongvirae</taxon>
        <taxon>Uroviricota</taxon>
        <taxon>Caudoviricetes</taxon>
    </lineage>
</organism>